<dbReference type="SMART" id="SM00236">
    <property type="entry name" value="fCBD"/>
    <property type="match status" value="1"/>
</dbReference>
<protein>
    <submittedName>
        <fullName evidence="3">Fungal-type cellulose-binding domain containing protein</fullName>
    </submittedName>
</protein>
<dbReference type="PROSITE" id="PS51164">
    <property type="entry name" value="CBM1_2"/>
    <property type="match status" value="1"/>
</dbReference>
<evidence type="ECO:0000313" key="3">
    <source>
        <dbReference type="EMBL" id="GLB41627.1"/>
    </source>
</evidence>
<dbReference type="GO" id="GO:0030248">
    <property type="term" value="F:cellulose binding"/>
    <property type="evidence" value="ECO:0007669"/>
    <property type="project" value="InterPro"/>
</dbReference>
<keyword evidence="1" id="KW-0732">Signal</keyword>
<dbReference type="GO" id="GO:0005975">
    <property type="term" value="P:carbohydrate metabolic process"/>
    <property type="evidence" value="ECO:0007669"/>
    <property type="project" value="InterPro"/>
</dbReference>
<name>A0A9P3PUN1_LYOSH</name>
<dbReference type="InterPro" id="IPR000254">
    <property type="entry name" value="CBD"/>
</dbReference>
<sequence length="280" mass="29660">MHIIFSKAAWRREVNLFSATERKAWVTISEGTRDVDKKDESRVKKIGKSTVYKYQKVSEAAGASAQTAGQWGQCGGIGWTGATLCPTGWYCSVINPYYSQCLQGTATTTTSAGGGGGTTTTTAQGGSATLMPGYSFIRAVEDPNFHKYLQSEVLSTASDAVLGSPSTAGQFKITGGQLIQDANGTPLYAVVESRANSTVMKLKMSWSTTPATAGTFDFSGDTLEWSIPTISRPQNNAWLVCPDAQGHADVYVNLGPYAYQTPAGCADETIHAYTGATATP</sequence>
<feature type="domain" description="CBM1" evidence="2">
    <location>
        <begin position="66"/>
        <end position="102"/>
    </location>
</feature>
<keyword evidence="4" id="KW-1185">Reference proteome</keyword>
<dbReference type="OrthoDB" id="2119228at2759"/>
<dbReference type="Proteomes" id="UP001063166">
    <property type="component" value="Unassembled WGS sequence"/>
</dbReference>
<accession>A0A9P3PUN1</accession>
<dbReference type="AlphaFoldDB" id="A0A9P3PUN1"/>
<gene>
    <name evidence="3" type="ORF">LshimejAT787_1002270</name>
</gene>
<evidence type="ECO:0000259" key="2">
    <source>
        <dbReference type="PROSITE" id="PS51164"/>
    </source>
</evidence>
<proteinExistence type="predicted"/>
<dbReference type="PROSITE" id="PS00562">
    <property type="entry name" value="CBM1_1"/>
    <property type="match status" value="1"/>
</dbReference>
<dbReference type="SUPFAM" id="SSF57180">
    <property type="entry name" value="Cellulose-binding domain"/>
    <property type="match status" value="1"/>
</dbReference>
<evidence type="ECO:0000256" key="1">
    <source>
        <dbReference type="ARBA" id="ARBA00022729"/>
    </source>
</evidence>
<dbReference type="EMBL" id="BRPK01000010">
    <property type="protein sequence ID" value="GLB41627.1"/>
    <property type="molecule type" value="Genomic_DNA"/>
</dbReference>
<dbReference type="InterPro" id="IPR035971">
    <property type="entry name" value="CBD_sf"/>
</dbReference>
<dbReference type="Pfam" id="PF00734">
    <property type="entry name" value="CBM_1"/>
    <property type="match status" value="1"/>
</dbReference>
<evidence type="ECO:0000313" key="4">
    <source>
        <dbReference type="Proteomes" id="UP001063166"/>
    </source>
</evidence>
<dbReference type="GO" id="GO:0005576">
    <property type="term" value="C:extracellular region"/>
    <property type="evidence" value="ECO:0007669"/>
    <property type="project" value="InterPro"/>
</dbReference>
<organism evidence="3 4">
    <name type="scientific">Lyophyllum shimeji</name>
    <name type="common">Hon-shimeji</name>
    <name type="synonym">Tricholoma shimeji</name>
    <dbReference type="NCBI Taxonomy" id="47721"/>
    <lineage>
        <taxon>Eukaryota</taxon>
        <taxon>Fungi</taxon>
        <taxon>Dikarya</taxon>
        <taxon>Basidiomycota</taxon>
        <taxon>Agaricomycotina</taxon>
        <taxon>Agaricomycetes</taxon>
        <taxon>Agaricomycetidae</taxon>
        <taxon>Agaricales</taxon>
        <taxon>Tricholomatineae</taxon>
        <taxon>Lyophyllaceae</taxon>
        <taxon>Lyophyllum</taxon>
    </lineage>
</organism>
<comment type="caution">
    <text evidence="3">The sequence shown here is derived from an EMBL/GenBank/DDBJ whole genome shotgun (WGS) entry which is preliminary data.</text>
</comment>
<reference evidence="3" key="1">
    <citation type="submission" date="2022-07" db="EMBL/GenBank/DDBJ databases">
        <title>The genome of Lyophyllum shimeji provides insight into the initial evolution of ectomycorrhizal fungal genome.</title>
        <authorList>
            <person name="Kobayashi Y."/>
            <person name="Shibata T."/>
            <person name="Hirakawa H."/>
            <person name="Shigenobu S."/>
            <person name="Nishiyama T."/>
            <person name="Yamada A."/>
            <person name="Hasebe M."/>
            <person name="Kawaguchi M."/>
        </authorList>
    </citation>
    <scope>NUCLEOTIDE SEQUENCE</scope>
    <source>
        <strain evidence="3">AT787</strain>
    </source>
</reference>